<dbReference type="EMBL" id="JAPUFD010000001">
    <property type="protein sequence ID" value="MDI1485121.1"/>
    <property type="molecule type" value="Genomic_DNA"/>
</dbReference>
<sequence>MEHHAVQNHEPQALAEHEQIIRALNAVHDPRSSNELRREASQYLEKIREDARAPEQGFQIACNFDQQNIVRHYGLSLIDYAIRHKWTDYTREQSATLRNWVLDLARGTAENDPSFITNKVAELWVEIAKRSWAIDWMDMDEMLFHLWEGNTSQKIIVLIILETLSDEVFTTEDSVAALRGSDLNRACVDIFIPASVLTEQFPSREKSVNLRYGSDGWLTRVSAWLDQFAIDKQSQGSYQSLALKALSICRSTSSWILPKALVANSTVYRISACLAVPQKAVQMVVLQMIKVDAAMDALYALYNRLRFSEGEFQDVVGPMFKPETTGLLIQLYQWLQVNPTDIDDGKYLMLKRLSETVFNLGRLLAEQPSNIPNGSDLAGFIDLLMRVMRSDSLQVSIPALHLWVKFMQSEVISKSPAVQAVMAELLETCSRRLLRYESLPVDGDNASILFLNEDIETMPERHAFLGNYARFCNQIVELVVQQQPIDALYHILGQADQVLVHLYDKEPPFSPSSYTRNSIPWLKIDAQFTVIEAALKGCLKWLTRANNGTVKHEHEVMISNLQVWCDRLLGLTFEDPLIKERVIQLAVGFATGPLKQDPQFAVRVFDYILEVNCPDFPQYSPYSDAVKDLQTFATQQLQRLALRFPDHLITIFEVLEQKIVAISKAVAFDEQTKARYTSVLFVILHRATGIDNQTRQARLAQFVDPLISRWQDDELSGAMSNSDTFSKLLGMDHIQQYLVSRQVQTIKNWSSQPLDEDGKLLQSRMQAAVDALPLRATKHLMSASVEKLEKGTSAYENACRLWQAYSPLLLPRILQFIRLSHALYEPSNWKEMPYEMSSVVRQIFTDRFWQVGISQGSRDDFYASIGGTKTSLEGFASSIRAALRLIRETGYRLLFYLSLLGTQLYGQQDLPQPLAEALFTDACALSPHQMALLIDTMRPIVENCPKECRHHFLPPMLSAMFEQVDRKAHAEWQRIEQRKSAATEDDDLASEMKDESVLRQLTLSAVTLVVGLLEPERPILKVDTGSETNGLTVPQSNDSTRDFVLQTPLVLKPLILFCTHALLMHDTRACSLIAKVLRTIIGDFSGDTPLDSDVREFISTEVLKACVTSLNDPYFVDMQKDFAHLIASILVTYSPRTETPKQVLLSLPDMTHEKVDRAVRHLLRANNNPKQQRAIILDFLKGFRGVGIHEQGKLPKTDPNKLRSHMQQRYMTAEMEGMDIKEGKDDGPDLGGVAEMFK</sequence>
<dbReference type="PANTHER" id="PTHR11223:SF3">
    <property type="entry name" value="EXPORTIN-5"/>
    <property type="match status" value="1"/>
</dbReference>
<dbReference type="InterPro" id="IPR016024">
    <property type="entry name" value="ARM-type_fold"/>
</dbReference>
<dbReference type="InterPro" id="IPR045065">
    <property type="entry name" value="XPO1/5"/>
</dbReference>
<protein>
    <submittedName>
        <fullName evidence="2">Karyopherin</fullName>
    </submittedName>
</protein>
<dbReference type="SUPFAM" id="SSF48371">
    <property type="entry name" value="ARM repeat"/>
    <property type="match status" value="1"/>
</dbReference>
<feature type="domain" description="Exportin-5 C-terminal" evidence="1">
    <location>
        <begin position="346"/>
        <end position="1186"/>
    </location>
</feature>
<evidence type="ECO:0000313" key="3">
    <source>
        <dbReference type="Proteomes" id="UP001161017"/>
    </source>
</evidence>
<dbReference type="InterPro" id="IPR045478">
    <property type="entry name" value="Exportin-5_C"/>
</dbReference>
<dbReference type="AlphaFoldDB" id="A0AA43QEI9"/>
<dbReference type="GO" id="GO:0003723">
    <property type="term" value="F:RNA binding"/>
    <property type="evidence" value="ECO:0007669"/>
    <property type="project" value="TreeGrafter"/>
</dbReference>
<name>A0AA43QEI9_9LECA</name>
<proteinExistence type="predicted"/>
<dbReference type="GO" id="GO:0042565">
    <property type="term" value="C:RNA nuclear export complex"/>
    <property type="evidence" value="ECO:0007669"/>
    <property type="project" value="TreeGrafter"/>
</dbReference>
<evidence type="ECO:0000259" key="1">
    <source>
        <dbReference type="Pfam" id="PF19273"/>
    </source>
</evidence>
<reference evidence="2" key="1">
    <citation type="journal article" date="2023" name="Genome Biol. Evol.">
        <title>First Whole Genome Sequence and Flow Cytometry Genome Size Data for the Lichen-Forming Fungus Ramalina farinacea (Ascomycota).</title>
        <authorList>
            <person name="Llewellyn T."/>
            <person name="Mian S."/>
            <person name="Hill R."/>
            <person name="Leitch I.J."/>
            <person name="Gaya E."/>
        </authorList>
    </citation>
    <scope>NUCLEOTIDE SEQUENCE</scope>
    <source>
        <strain evidence="2">LIQ254RAFAR</strain>
    </source>
</reference>
<dbReference type="GO" id="GO:0005634">
    <property type="term" value="C:nucleus"/>
    <property type="evidence" value="ECO:0007669"/>
    <property type="project" value="TreeGrafter"/>
</dbReference>
<dbReference type="InterPro" id="IPR011989">
    <property type="entry name" value="ARM-like"/>
</dbReference>
<dbReference type="Pfam" id="PF19273">
    <property type="entry name" value="Exportin-5"/>
    <property type="match status" value="1"/>
</dbReference>
<dbReference type="Gene3D" id="1.25.10.10">
    <property type="entry name" value="Leucine-rich Repeat Variant"/>
    <property type="match status" value="1"/>
</dbReference>
<dbReference type="PANTHER" id="PTHR11223">
    <property type="entry name" value="EXPORTIN 1/5"/>
    <property type="match status" value="1"/>
</dbReference>
<dbReference type="GO" id="GO:0005737">
    <property type="term" value="C:cytoplasm"/>
    <property type="evidence" value="ECO:0007669"/>
    <property type="project" value="TreeGrafter"/>
</dbReference>
<dbReference type="GO" id="GO:0006405">
    <property type="term" value="P:RNA export from nucleus"/>
    <property type="evidence" value="ECO:0007669"/>
    <property type="project" value="TreeGrafter"/>
</dbReference>
<gene>
    <name evidence="2" type="primary">MSN5</name>
    <name evidence="2" type="ORF">OHK93_000256</name>
</gene>
<comment type="caution">
    <text evidence="2">The sequence shown here is derived from an EMBL/GenBank/DDBJ whole genome shotgun (WGS) entry which is preliminary data.</text>
</comment>
<evidence type="ECO:0000313" key="2">
    <source>
        <dbReference type="EMBL" id="MDI1485121.1"/>
    </source>
</evidence>
<dbReference type="Proteomes" id="UP001161017">
    <property type="component" value="Unassembled WGS sequence"/>
</dbReference>
<keyword evidence="3" id="KW-1185">Reference proteome</keyword>
<accession>A0AA43QEI9</accession>
<organism evidence="2 3">
    <name type="scientific">Ramalina farinacea</name>
    <dbReference type="NCBI Taxonomy" id="258253"/>
    <lineage>
        <taxon>Eukaryota</taxon>
        <taxon>Fungi</taxon>
        <taxon>Dikarya</taxon>
        <taxon>Ascomycota</taxon>
        <taxon>Pezizomycotina</taxon>
        <taxon>Lecanoromycetes</taxon>
        <taxon>OSLEUM clade</taxon>
        <taxon>Lecanoromycetidae</taxon>
        <taxon>Lecanorales</taxon>
        <taxon>Lecanorineae</taxon>
        <taxon>Ramalinaceae</taxon>
        <taxon>Ramalina</taxon>
    </lineage>
</organism>
<dbReference type="GO" id="GO:0005049">
    <property type="term" value="F:nuclear export signal receptor activity"/>
    <property type="evidence" value="ECO:0007669"/>
    <property type="project" value="InterPro"/>
</dbReference>
<dbReference type="GO" id="GO:0006611">
    <property type="term" value="P:protein export from nucleus"/>
    <property type="evidence" value="ECO:0007669"/>
    <property type="project" value="InterPro"/>
</dbReference>